<gene>
    <name evidence="2" type="ORF">F4Y42_05895</name>
</gene>
<sequence length="305" mass="33273">MRLFSFILVLSLAALLGAAPATADAPDYFAIHIPAGIAQQMEIDGEFFDWYWFPSYAIITRDALLSRDGPDGLDLNDYDVTICVGWTGVDEGNQLWVALYTFDDFYDRDMLRGSRTVGDDGWTFALDPDHSGGAIDPDGVYSNGQEWTMQAAGDADVFALQGFSDSYSQFWANQPPHLVFATGPASDKPWSHGDEDVIIHYEWRMTLFSFFDAAVSTGEGGAETSTVMDLTENAKIHLMFQGNDWDGGDSRDGVWATSNESEATGNGDSMNSFTLIVDPDVEAAAPAPTAVESTAWARIKSSFAD</sequence>
<evidence type="ECO:0000256" key="1">
    <source>
        <dbReference type="SAM" id="SignalP"/>
    </source>
</evidence>
<keyword evidence="1" id="KW-0732">Signal</keyword>
<accession>A0A6B0YPJ2</accession>
<name>A0A6B0YPJ2_9CHLR</name>
<dbReference type="AlphaFoldDB" id="A0A6B0YPJ2"/>
<protein>
    <recommendedName>
        <fullName evidence="3">Carbohydrate-binding domain-containing protein</fullName>
    </recommendedName>
</protein>
<organism evidence="2">
    <name type="scientific">Caldilineaceae bacterium SB0664_bin_27</name>
    <dbReference type="NCBI Taxonomy" id="2605260"/>
    <lineage>
        <taxon>Bacteria</taxon>
        <taxon>Bacillati</taxon>
        <taxon>Chloroflexota</taxon>
        <taxon>Caldilineae</taxon>
        <taxon>Caldilineales</taxon>
        <taxon>Caldilineaceae</taxon>
    </lineage>
</organism>
<reference evidence="2" key="1">
    <citation type="submission" date="2019-09" db="EMBL/GenBank/DDBJ databases">
        <title>Characterisation of the sponge microbiome using genome-centric metagenomics.</title>
        <authorList>
            <person name="Engelberts J.P."/>
            <person name="Robbins S.J."/>
            <person name="De Goeij J.M."/>
            <person name="Aranda M."/>
            <person name="Bell S.C."/>
            <person name="Webster N.S."/>
        </authorList>
    </citation>
    <scope>NUCLEOTIDE SEQUENCE</scope>
    <source>
        <strain evidence="2">SB0664_bin_27</strain>
    </source>
</reference>
<comment type="caution">
    <text evidence="2">The sequence shown here is derived from an EMBL/GenBank/DDBJ whole genome shotgun (WGS) entry which is preliminary data.</text>
</comment>
<evidence type="ECO:0008006" key="3">
    <source>
        <dbReference type="Google" id="ProtNLM"/>
    </source>
</evidence>
<feature type="signal peptide" evidence="1">
    <location>
        <begin position="1"/>
        <end position="23"/>
    </location>
</feature>
<feature type="chain" id="PRO_5025609316" description="Carbohydrate-binding domain-containing protein" evidence="1">
    <location>
        <begin position="24"/>
        <end position="305"/>
    </location>
</feature>
<evidence type="ECO:0000313" key="2">
    <source>
        <dbReference type="EMBL" id="MXY92966.1"/>
    </source>
</evidence>
<dbReference type="EMBL" id="VXRG01000051">
    <property type="protein sequence ID" value="MXY92966.1"/>
    <property type="molecule type" value="Genomic_DNA"/>
</dbReference>
<proteinExistence type="predicted"/>